<dbReference type="PANTHER" id="PTHR34319:SF6">
    <property type="entry name" value="MAJOR EXPORTED PROTEIN"/>
    <property type="match status" value="1"/>
</dbReference>
<evidence type="ECO:0000313" key="2">
    <source>
        <dbReference type="Proteomes" id="UP000060277"/>
    </source>
</evidence>
<protein>
    <submittedName>
        <fullName evidence="1">Hcp family T6SS protein CtsH1</fullName>
    </submittedName>
</protein>
<dbReference type="SUPFAM" id="SSF141452">
    <property type="entry name" value="Hcp1-like"/>
    <property type="match status" value="1"/>
</dbReference>
<dbReference type="Gene3D" id="2.30.110.20">
    <property type="entry name" value="Hcp1-like"/>
    <property type="match status" value="1"/>
</dbReference>
<dbReference type="NCBIfam" id="TIGR03344">
    <property type="entry name" value="VI_effect_Hcp1"/>
    <property type="match status" value="1"/>
</dbReference>
<organism evidence="1 2">
    <name type="scientific">Pandoraea norimbergensis</name>
    <dbReference type="NCBI Taxonomy" id="93219"/>
    <lineage>
        <taxon>Bacteria</taxon>
        <taxon>Pseudomonadati</taxon>
        <taxon>Pseudomonadota</taxon>
        <taxon>Betaproteobacteria</taxon>
        <taxon>Burkholderiales</taxon>
        <taxon>Burkholderiaceae</taxon>
        <taxon>Pandoraea</taxon>
    </lineage>
</organism>
<keyword evidence="2" id="KW-1185">Reference proteome</keyword>
<reference evidence="2" key="1">
    <citation type="submission" date="2015-12" db="EMBL/GenBank/DDBJ databases">
        <title>Complete genome sequence of Pandoraea norimbergensis DSM 11628.</title>
        <authorList>
            <person name="Ee R."/>
            <person name="Lim Y.-L."/>
            <person name="Yong D."/>
            <person name="Yin W.-F."/>
            <person name="Chan K.-G."/>
        </authorList>
    </citation>
    <scope>NUCLEOTIDE SEQUENCE [LARGE SCALE GENOMIC DNA]</scope>
    <source>
        <strain evidence="2">DSM 11628</strain>
    </source>
</reference>
<sequence length="165" mass="18831">MAIPGYMYLTDNAGKKIQGSVTIKGREGSVEVISYDHEIFVPTDGNTGKLTGKRVHQPFIFLKEKDRSSTELQKAMSSGKTLQEVTLQEYAVNSAGQEEIYHTIVMTNVKIVRVKATMQNIKDPLFEKFNHMETVELRYEAIKWTFVDGHHEYEDTWNERGDKAA</sequence>
<dbReference type="Proteomes" id="UP000060277">
    <property type="component" value="Chromosome"/>
</dbReference>
<gene>
    <name evidence="1" type="ORF">AT302_26830</name>
</gene>
<accession>A0ABM5WQK3</accession>
<dbReference type="InterPro" id="IPR008514">
    <property type="entry name" value="T6SS_Hcp"/>
</dbReference>
<dbReference type="PANTHER" id="PTHR34319">
    <property type="entry name" value="MAJOR EXPORTED PROTEIN"/>
    <property type="match status" value="1"/>
</dbReference>
<proteinExistence type="predicted"/>
<dbReference type="InterPro" id="IPR036624">
    <property type="entry name" value="Hcp1-lik_sf"/>
</dbReference>
<dbReference type="RefSeq" id="WP_058379742.1">
    <property type="nucleotide sequence ID" value="NZ_CP013480.3"/>
</dbReference>
<dbReference type="EMBL" id="CP013480">
    <property type="protein sequence ID" value="ALS62887.1"/>
    <property type="molecule type" value="Genomic_DNA"/>
</dbReference>
<dbReference type="Pfam" id="PF05638">
    <property type="entry name" value="T6SS_HCP"/>
    <property type="match status" value="1"/>
</dbReference>
<dbReference type="InterPro" id="IPR052947">
    <property type="entry name" value="T6SS_Hcp1_domain"/>
</dbReference>
<evidence type="ECO:0000313" key="1">
    <source>
        <dbReference type="EMBL" id="ALS62887.1"/>
    </source>
</evidence>
<name>A0ABM5WQK3_9BURK</name>